<dbReference type="Gene3D" id="3.50.50.60">
    <property type="entry name" value="FAD/NAD(P)-binding domain"/>
    <property type="match status" value="1"/>
</dbReference>
<evidence type="ECO:0000313" key="4">
    <source>
        <dbReference type="Proteomes" id="UP000298061"/>
    </source>
</evidence>
<sequence length="1385" mass="153800">MPPRVVRVAVVGSGLAGLTTAYLLSKIRARTDVEFTVGDVEFEVHLFEKATSLGMDSHSVSVPLPGFSKEYRIDVPMRAFQGGYYPQLIALYKHLGVSFRPADFSYSFSYLPSLPSLKQTVSALSLSPTMIYNGASGRAGASIPTALRQTSFSLHPARLLAHLYFLASFGLSLLLLLYNFLHLQLLSAPLLRSKDISELSWEAGCNVVRPQVQHIKSTDMARACSTHSSAGVPYSEEEHVSMDKYNAKKASQARAKKWANGSIFVHSSSESLAAKIAQQDARAHAGRHMSRPRALSLSDLSHTLLSHEPQLPIRLSRPALSQVVDSLDGIRDWLNASDIMWLWTSDNIDNGALSQQHDIQVQVTAVLKDSTGSYVLVRALQSSYEDTVMCGVELSWDFESIIMMLVPQGEPWDGLLAIAGRMRDIIVAVKMWGLCIRSEVISWRDIGGKNVRDVLDQVQLAGNFVVEVRALLDSRVETEDCKRLDVERLRPRTMLNQAIINYFACKWCGLFSDSLVLHTEFMPLRLPTVPPPNPSLILKHLGLRVVAAKGIIPWKQILIPVHLHDQTHWITAVIDFERLRIKVYDSLPGVHELNKGLPLEEQAHWDIVAKLKFFHAGLFPTAKASVSPPLLVPCLYEMNAACGSPTMPPVEILGDLLQDVLRSLEYLRQSELAESVERAQHTLQLLHRLTSLVQGTGHVSVSSGAKAPARSPTPPGICSDPPSISSGANAPARSQTPPGVHSDSPFGSPMPLTPPPCTPLPASPTLSGHLSPFRLLDDSEPDSDGEPEIDTNELTLRMGGGSEEGEGGGGGEDRNGGNGDPNVQYYWHNGCRWGGVPIWVINNDLAFVEWAEDVWLELERGTRETGPAHGALLGNYKSASWENLLKQHQIRHKYPFWKRFMEADRNLPTVSYNTFLDWHSKGSKYAAMASGGSVYILVLIAGLTLQEKLHHIDKLSPSTMANLLHCPPPGTQDVGIIICSKIIPAILYLSQILPLNLTGLFLPEDLQPWNFPPSLDGFNLHYSDRFFEIIPFKYVFPDLDVPMDIDPSGPAIIIHTAYEQDHPVNLETSAEVDHNKNYTWTEMQRGLASEGLANAATSLEELSFQLESHYEDSVRRDSTSYLGFSTNIIPDNIRFKNSDKSLMAWVCTSLPSYIRDNLHSGLKACVREMMYARDSGADGEALKFGTYHFSWYNRHATKGTNAPTGVQPLYLSRDGTSRTNYSQFIPYTSADMKKHAATLEKMEVIFQELFGWVEAKLLDCLPWEYMELSYYSSELPGNSQSIVHPFVGFVININVTTKGHRDDKDNSHCLIIPIGQFTGGTLVLYEQGLVIEAKNGDLIVFNLKDTTHLNLHYSGERVSFVFHTDSAMAEWMCSRNGWKDNETLH</sequence>
<proteinExistence type="predicted"/>
<feature type="transmembrane region" description="Helical" evidence="2">
    <location>
        <begin position="6"/>
        <end position="24"/>
    </location>
</feature>
<dbReference type="Gene3D" id="3.40.395.10">
    <property type="entry name" value="Adenoviral Proteinase, Chain A"/>
    <property type="match status" value="1"/>
</dbReference>
<name>A0A4Z0A2I6_9AGAM</name>
<accession>A0A4Z0A2I6</accession>
<dbReference type="Pfam" id="PF13450">
    <property type="entry name" value="NAD_binding_8"/>
    <property type="match status" value="1"/>
</dbReference>
<dbReference type="SUPFAM" id="SSF51905">
    <property type="entry name" value="FAD/NAD(P)-binding domain"/>
    <property type="match status" value="1"/>
</dbReference>
<keyword evidence="2" id="KW-0472">Membrane</keyword>
<dbReference type="GO" id="GO:0016491">
    <property type="term" value="F:oxidoreductase activity"/>
    <property type="evidence" value="ECO:0007669"/>
    <property type="project" value="TreeGrafter"/>
</dbReference>
<keyword evidence="4" id="KW-1185">Reference proteome</keyword>
<dbReference type="OrthoDB" id="2690740at2759"/>
<comment type="caution">
    <text evidence="3">The sequence shown here is derived from an EMBL/GenBank/DDBJ whole genome shotgun (WGS) entry which is preliminary data.</text>
</comment>
<feature type="compositionally biased region" description="Acidic residues" evidence="1">
    <location>
        <begin position="778"/>
        <end position="791"/>
    </location>
</feature>
<feature type="compositionally biased region" description="Pro residues" evidence="1">
    <location>
        <begin position="751"/>
        <end position="762"/>
    </location>
</feature>
<gene>
    <name evidence="3" type="ORF">EWM64_g3489</name>
</gene>
<dbReference type="PANTHER" id="PTHR42923:SF17">
    <property type="entry name" value="AMINE OXIDASE DOMAIN-CONTAINING PROTEIN"/>
    <property type="match status" value="1"/>
</dbReference>
<keyword evidence="2" id="KW-0812">Transmembrane</keyword>
<evidence type="ECO:0000313" key="3">
    <source>
        <dbReference type="EMBL" id="TFY80523.1"/>
    </source>
</evidence>
<dbReference type="SUPFAM" id="SSF54001">
    <property type="entry name" value="Cysteine proteinases"/>
    <property type="match status" value="1"/>
</dbReference>
<protein>
    <recommendedName>
        <fullName evidence="5">Ubiquitin-like protease family profile domain-containing protein</fullName>
    </recommendedName>
</protein>
<feature type="transmembrane region" description="Helical" evidence="2">
    <location>
        <begin position="159"/>
        <end position="181"/>
    </location>
</feature>
<dbReference type="Proteomes" id="UP000298061">
    <property type="component" value="Unassembled WGS sequence"/>
</dbReference>
<dbReference type="Gene3D" id="3.60.130.30">
    <property type="match status" value="1"/>
</dbReference>
<feature type="compositionally biased region" description="Polar residues" evidence="1">
    <location>
        <begin position="722"/>
        <end position="737"/>
    </location>
</feature>
<evidence type="ECO:0000256" key="1">
    <source>
        <dbReference type="SAM" id="MobiDB-lite"/>
    </source>
</evidence>
<dbReference type="InterPro" id="IPR038765">
    <property type="entry name" value="Papain-like_cys_pep_sf"/>
</dbReference>
<evidence type="ECO:0000256" key="2">
    <source>
        <dbReference type="SAM" id="Phobius"/>
    </source>
</evidence>
<feature type="region of interest" description="Disordered" evidence="1">
    <location>
        <begin position="699"/>
        <end position="818"/>
    </location>
</feature>
<reference evidence="3 4" key="1">
    <citation type="submission" date="2019-02" db="EMBL/GenBank/DDBJ databases">
        <title>Genome sequencing of the rare red list fungi Hericium alpestre (H. flagellum).</title>
        <authorList>
            <person name="Buettner E."/>
            <person name="Kellner H."/>
        </authorList>
    </citation>
    <scope>NUCLEOTIDE SEQUENCE [LARGE SCALE GENOMIC DNA]</scope>
    <source>
        <strain evidence="3 4">DSM 108284</strain>
    </source>
</reference>
<feature type="compositionally biased region" description="Gly residues" evidence="1">
    <location>
        <begin position="798"/>
        <end position="810"/>
    </location>
</feature>
<dbReference type="STRING" id="135208.A0A4Z0A2I6"/>
<organism evidence="3 4">
    <name type="scientific">Hericium alpestre</name>
    <dbReference type="NCBI Taxonomy" id="135208"/>
    <lineage>
        <taxon>Eukaryota</taxon>
        <taxon>Fungi</taxon>
        <taxon>Dikarya</taxon>
        <taxon>Basidiomycota</taxon>
        <taxon>Agaricomycotina</taxon>
        <taxon>Agaricomycetes</taxon>
        <taxon>Russulales</taxon>
        <taxon>Hericiaceae</taxon>
        <taxon>Hericium</taxon>
    </lineage>
</organism>
<evidence type="ECO:0008006" key="5">
    <source>
        <dbReference type="Google" id="ProtNLM"/>
    </source>
</evidence>
<dbReference type="InterPro" id="IPR050464">
    <property type="entry name" value="Zeta_carotene_desat/Oxidored"/>
</dbReference>
<dbReference type="InterPro" id="IPR036188">
    <property type="entry name" value="FAD/NAD-bd_sf"/>
</dbReference>
<dbReference type="PANTHER" id="PTHR42923">
    <property type="entry name" value="PROTOPORPHYRINOGEN OXIDASE"/>
    <property type="match status" value="1"/>
</dbReference>
<dbReference type="EMBL" id="SFCI01000327">
    <property type="protein sequence ID" value="TFY80523.1"/>
    <property type="molecule type" value="Genomic_DNA"/>
</dbReference>
<keyword evidence="2" id="KW-1133">Transmembrane helix</keyword>